<dbReference type="RefSeq" id="WP_211862217.1">
    <property type="nucleotide sequence ID" value="NZ_JAAEDM010000027.1"/>
</dbReference>
<protein>
    <submittedName>
        <fullName evidence="5">ABC transporter substrate-binding protein</fullName>
    </submittedName>
</protein>
<dbReference type="PANTHER" id="PTHR30483">
    <property type="entry name" value="LEUCINE-SPECIFIC-BINDING PROTEIN"/>
    <property type="match status" value="1"/>
</dbReference>
<gene>
    <name evidence="5" type="ORF">GXW76_11745</name>
</gene>
<evidence type="ECO:0000259" key="4">
    <source>
        <dbReference type="Pfam" id="PF13458"/>
    </source>
</evidence>
<dbReference type="InterPro" id="IPR051010">
    <property type="entry name" value="BCAA_transport"/>
</dbReference>
<dbReference type="InterPro" id="IPR028081">
    <property type="entry name" value="Leu-bd"/>
</dbReference>
<keyword evidence="3" id="KW-0029">Amino-acid transport</keyword>
<proteinExistence type="inferred from homology"/>
<evidence type="ECO:0000256" key="3">
    <source>
        <dbReference type="ARBA" id="ARBA00022970"/>
    </source>
</evidence>
<dbReference type="EMBL" id="JAAEDM010000027">
    <property type="protein sequence ID" value="MBR0671843.1"/>
    <property type="molecule type" value="Genomic_DNA"/>
</dbReference>
<dbReference type="PANTHER" id="PTHR30483:SF6">
    <property type="entry name" value="PERIPLASMIC BINDING PROTEIN OF ABC TRANSPORTER FOR NATURAL AMINO ACIDS"/>
    <property type="match status" value="1"/>
</dbReference>
<dbReference type="InterPro" id="IPR028082">
    <property type="entry name" value="Peripla_BP_I"/>
</dbReference>
<keyword evidence="3" id="KW-0813">Transport</keyword>
<evidence type="ECO:0000256" key="1">
    <source>
        <dbReference type="ARBA" id="ARBA00010062"/>
    </source>
</evidence>
<feature type="domain" description="Leucine-binding protein" evidence="4">
    <location>
        <begin position="34"/>
        <end position="379"/>
    </location>
</feature>
<dbReference type="Proteomes" id="UP001138751">
    <property type="component" value="Unassembled WGS sequence"/>
</dbReference>
<comment type="similarity">
    <text evidence="1">Belongs to the leucine-binding protein family.</text>
</comment>
<name>A0A9X9WXG4_9PROT</name>
<comment type="caution">
    <text evidence="5">The sequence shown here is derived from an EMBL/GenBank/DDBJ whole genome shotgun (WGS) entry which is preliminary data.</text>
</comment>
<dbReference type="CDD" id="cd06327">
    <property type="entry name" value="PBP1_SBP-like"/>
    <property type="match status" value="1"/>
</dbReference>
<sequence>MTSLNRRSLIAAAAFGAGAGALPIHRARAQAANTIRIGVLNDQSGLYRDVNGPGSVACVRQAIADFGAAAKGINVEVLVADHQNRPDVGVNISRQWIDRDGVDLIIDVPTSSVALAVAGVVREKNKAYINSSGATSDLTGSACSPNTVHWTYDTYMLAKSTGGAMVRAGGDTWFFITADYAFGHALERDTSAFIRAAGGRVLGSVRTPFPGTTDFSSFLVQAQASRAKVVGLANAGGDTINSIKQAAEFGLTRRGVKLAALLMFISDVHALGLATAQGLVCTETFYWDLNDRTRAFTQRVLPSMPQGLRPGMAQAGCYSGVLHYLKAVADLGVAAAKASGTDTVARMKAMPADDDAFGPGSIRADGRKLHPAYLLEVKAPGESRGAWDYYKPLQTTAADEAFRPLSEGGCALVRS</sequence>
<reference evidence="5" key="2">
    <citation type="journal article" date="2021" name="Syst. Appl. Microbiol.">
        <title>Roseomonas hellenica sp. nov., isolated from roots of wild-growing Alkanna tinctoria.</title>
        <authorList>
            <person name="Rat A."/>
            <person name="Naranjo H.D."/>
            <person name="Lebbe L."/>
            <person name="Cnockaert M."/>
            <person name="Krigas N."/>
            <person name="Grigoriadou K."/>
            <person name="Maloupa E."/>
            <person name="Willems A."/>
        </authorList>
    </citation>
    <scope>NUCLEOTIDE SEQUENCE</scope>
    <source>
        <strain evidence="5">LMG 31231</strain>
    </source>
</reference>
<organism evidence="5 6">
    <name type="scientific">Neoroseomonas soli</name>
    <dbReference type="NCBI Taxonomy" id="1081025"/>
    <lineage>
        <taxon>Bacteria</taxon>
        <taxon>Pseudomonadati</taxon>
        <taxon>Pseudomonadota</taxon>
        <taxon>Alphaproteobacteria</taxon>
        <taxon>Acetobacterales</taxon>
        <taxon>Acetobacteraceae</taxon>
        <taxon>Neoroseomonas</taxon>
    </lineage>
</organism>
<dbReference type="PROSITE" id="PS51318">
    <property type="entry name" value="TAT"/>
    <property type="match status" value="1"/>
</dbReference>
<evidence type="ECO:0000313" key="6">
    <source>
        <dbReference type="Proteomes" id="UP001138751"/>
    </source>
</evidence>
<keyword evidence="2" id="KW-0732">Signal</keyword>
<dbReference type="GO" id="GO:0006865">
    <property type="term" value="P:amino acid transport"/>
    <property type="evidence" value="ECO:0007669"/>
    <property type="project" value="UniProtKB-KW"/>
</dbReference>
<reference evidence="5" key="1">
    <citation type="submission" date="2020-01" db="EMBL/GenBank/DDBJ databases">
        <authorList>
            <person name="Rat A."/>
        </authorList>
    </citation>
    <scope>NUCLEOTIDE SEQUENCE</scope>
    <source>
        <strain evidence="5">LMG 31231</strain>
    </source>
</reference>
<dbReference type="InterPro" id="IPR006311">
    <property type="entry name" value="TAT_signal"/>
</dbReference>
<evidence type="ECO:0000313" key="5">
    <source>
        <dbReference type="EMBL" id="MBR0671843.1"/>
    </source>
</evidence>
<dbReference type="SUPFAM" id="SSF53822">
    <property type="entry name" value="Periplasmic binding protein-like I"/>
    <property type="match status" value="1"/>
</dbReference>
<dbReference type="AlphaFoldDB" id="A0A9X9WXG4"/>
<dbReference type="Pfam" id="PF13458">
    <property type="entry name" value="Peripla_BP_6"/>
    <property type="match status" value="1"/>
</dbReference>
<evidence type="ECO:0000256" key="2">
    <source>
        <dbReference type="ARBA" id="ARBA00022729"/>
    </source>
</evidence>
<dbReference type="Gene3D" id="3.40.50.2300">
    <property type="match status" value="2"/>
</dbReference>
<accession>A0A9X9WXG4</accession>
<keyword evidence="6" id="KW-1185">Reference proteome</keyword>